<sequence>MNSSEQPASAEVRIRTVRAEQVSVGDRFITRHGTPSAEVRSLRILPDSFGTPALVEATLASGHKATIACGSSIRVHTTAPAPLLSYEDLQALPVEPESPEAVLLSIAEGYPEEPAVLEPTARLARGVNLKAGAHLEALYDLAHRLVVDLDDRAGAWRLLDILTALEFDGNFGRWKSVESALALAAFLAYDGGDYDAADRYGQLVRQRDHVESDPLQAKLTAELRQRELDQPNLFDREVHRAVAGRDADAERQWRTQRLGTLLYLLAHGGSNTLDAAELRRRIHHELNALRPGRSGGPWQQSS</sequence>
<dbReference type="Pfam" id="PF20453">
    <property type="entry name" value="DUF6707"/>
    <property type="match status" value="1"/>
</dbReference>
<name>A0A931DAZ9_9MICC</name>
<dbReference type="EMBL" id="JADOTZ010000001">
    <property type="protein sequence ID" value="MBG6085152.1"/>
    <property type="molecule type" value="Genomic_DNA"/>
</dbReference>
<dbReference type="RefSeq" id="WP_196836368.1">
    <property type="nucleotide sequence ID" value="NZ_JADOTZ010000001.1"/>
</dbReference>
<evidence type="ECO:0000313" key="1">
    <source>
        <dbReference type="EMBL" id="MBG6085152.1"/>
    </source>
</evidence>
<organism evidence="1 2">
    <name type="scientific">Zhihengliuella flava</name>
    <dbReference type="NCBI Taxonomy" id="1285193"/>
    <lineage>
        <taxon>Bacteria</taxon>
        <taxon>Bacillati</taxon>
        <taxon>Actinomycetota</taxon>
        <taxon>Actinomycetes</taxon>
        <taxon>Micrococcales</taxon>
        <taxon>Micrococcaceae</taxon>
        <taxon>Zhihengliuella</taxon>
    </lineage>
</organism>
<proteinExistence type="predicted"/>
<protein>
    <submittedName>
        <fullName evidence="1">Uncharacterized protein</fullName>
    </submittedName>
</protein>
<dbReference type="AlphaFoldDB" id="A0A931DAZ9"/>
<dbReference type="InterPro" id="IPR046553">
    <property type="entry name" value="DUF6707"/>
</dbReference>
<comment type="caution">
    <text evidence="1">The sequence shown here is derived from an EMBL/GenBank/DDBJ whole genome shotgun (WGS) entry which is preliminary data.</text>
</comment>
<evidence type="ECO:0000313" key="2">
    <source>
        <dbReference type="Proteomes" id="UP000625033"/>
    </source>
</evidence>
<dbReference type="Proteomes" id="UP000625033">
    <property type="component" value="Unassembled WGS sequence"/>
</dbReference>
<accession>A0A931DAZ9</accession>
<keyword evidence="2" id="KW-1185">Reference proteome</keyword>
<reference evidence="1" key="1">
    <citation type="submission" date="2020-11" db="EMBL/GenBank/DDBJ databases">
        <title>Sequencing the genomes of 1000 actinobacteria strains.</title>
        <authorList>
            <person name="Klenk H.-P."/>
        </authorList>
    </citation>
    <scope>NUCLEOTIDE SEQUENCE</scope>
    <source>
        <strain evidence="1">DSM 26152</strain>
    </source>
</reference>
<gene>
    <name evidence="1" type="ORF">IW252_001919</name>
</gene>